<name>A0ABQ9WV01_9EUKA</name>
<comment type="caution">
    <text evidence="1">The sequence shown here is derived from an EMBL/GenBank/DDBJ whole genome shotgun (WGS) entry which is preliminary data.</text>
</comment>
<proteinExistence type="predicted"/>
<keyword evidence="2" id="KW-1185">Reference proteome</keyword>
<sequence length="155" mass="17397">MNVRTEADVQDKSTDVSISGSFNLNVFLSQNRFYPISHPQGRPARSQFSICCVEGHIAPTDRQRQSARDEQEGSELLGDVERANSEDAELDATLEAGASDTILLKVKTPHTREMFAVVDEFSTAARDRLLQNDLCERDRSSGWMRMFARVTDVVM</sequence>
<organism evidence="1 2">
    <name type="scientific">Blattamonas nauphoetae</name>
    <dbReference type="NCBI Taxonomy" id="2049346"/>
    <lineage>
        <taxon>Eukaryota</taxon>
        <taxon>Metamonada</taxon>
        <taxon>Preaxostyla</taxon>
        <taxon>Oxymonadida</taxon>
        <taxon>Blattamonas</taxon>
    </lineage>
</organism>
<dbReference type="Proteomes" id="UP001281761">
    <property type="component" value="Unassembled WGS sequence"/>
</dbReference>
<reference evidence="1 2" key="1">
    <citation type="journal article" date="2022" name="bioRxiv">
        <title>Genomics of Preaxostyla Flagellates Illuminates Evolutionary Transitions and the Path Towards Mitochondrial Loss.</title>
        <authorList>
            <person name="Novak L.V.F."/>
            <person name="Treitli S.C."/>
            <person name="Pyrih J."/>
            <person name="Halakuc P."/>
            <person name="Pipaliya S.V."/>
            <person name="Vacek V."/>
            <person name="Brzon O."/>
            <person name="Soukal P."/>
            <person name="Eme L."/>
            <person name="Dacks J.B."/>
            <person name="Karnkowska A."/>
            <person name="Elias M."/>
            <person name="Hampl V."/>
        </authorList>
    </citation>
    <scope>NUCLEOTIDE SEQUENCE [LARGE SCALE GENOMIC DNA]</scope>
    <source>
        <strain evidence="1">NAU3</strain>
        <tissue evidence="1">Gut</tissue>
    </source>
</reference>
<accession>A0ABQ9WV01</accession>
<dbReference type="EMBL" id="JARBJD010000372">
    <property type="protein sequence ID" value="KAK2942969.1"/>
    <property type="molecule type" value="Genomic_DNA"/>
</dbReference>
<protein>
    <submittedName>
        <fullName evidence="1">Uncharacterized protein</fullName>
    </submittedName>
</protein>
<evidence type="ECO:0000313" key="2">
    <source>
        <dbReference type="Proteomes" id="UP001281761"/>
    </source>
</evidence>
<gene>
    <name evidence="1" type="ORF">BLNAU_22128</name>
</gene>
<evidence type="ECO:0000313" key="1">
    <source>
        <dbReference type="EMBL" id="KAK2942969.1"/>
    </source>
</evidence>